<reference evidence="1 2" key="1">
    <citation type="journal article" date="2014" name="Agronomy (Basel)">
        <title>A Draft Genome Sequence for Ensete ventricosum, the Drought-Tolerant Tree Against Hunger.</title>
        <authorList>
            <person name="Harrison J."/>
            <person name="Moore K.A."/>
            <person name="Paszkiewicz K."/>
            <person name="Jones T."/>
            <person name="Grant M."/>
            <person name="Ambacheew D."/>
            <person name="Muzemil S."/>
            <person name="Studholme D.J."/>
        </authorList>
    </citation>
    <scope>NUCLEOTIDE SEQUENCE [LARGE SCALE GENOMIC DNA]</scope>
</reference>
<gene>
    <name evidence="1" type="ORF">B296_00050915</name>
</gene>
<evidence type="ECO:0000313" key="2">
    <source>
        <dbReference type="Proteomes" id="UP000287651"/>
    </source>
</evidence>
<name>A0A426X5Q4_ENSVE</name>
<proteinExistence type="predicted"/>
<comment type="caution">
    <text evidence="1">The sequence shown here is derived from an EMBL/GenBank/DDBJ whole genome shotgun (WGS) entry which is preliminary data.</text>
</comment>
<dbReference type="Proteomes" id="UP000287651">
    <property type="component" value="Unassembled WGS sequence"/>
</dbReference>
<dbReference type="AlphaFoldDB" id="A0A426X5Q4"/>
<protein>
    <submittedName>
        <fullName evidence="1">Uncharacterized protein</fullName>
    </submittedName>
</protein>
<sequence>MTTMSHCCLGQSPTKEGVCGSILYRKHPKRTSKRRLTIITRRQKQGPRLVASL</sequence>
<organism evidence="1 2">
    <name type="scientific">Ensete ventricosum</name>
    <name type="common">Abyssinian banana</name>
    <name type="synonym">Musa ensete</name>
    <dbReference type="NCBI Taxonomy" id="4639"/>
    <lineage>
        <taxon>Eukaryota</taxon>
        <taxon>Viridiplantae</taxon>
        <taxon>Streptophyta</taxon>
        <taxon>Embryophyta</taxon>
        <taxon>Tracheophyta</taxon>
        <taxon>Spermatophyta</taxon>
        <taxon>Magnoliopsida</taxon>
        <taxon>Liliopsida</taxon>
        <taxon>Zingiberales</taxon>
        <taxon>Musaceae</taxon>
        <taxon>Ensete</taxon>
    </lineage>
</organism>
<accession>A0A426X5Q4</accession>
<dbReference type="EMBL" id="AMZH03026023">
    <property type="protein sequence ID" value="RRT34811.1"/>
    <property type="molecule type" value="Genomic_DNA"/>
</dbReference>
<evidence type="ECO:0000313" key="1">
    <source>
        <dbReference type="EMBL" id="RRT34811.1"/>
    </source>
</evidence>